<evidence type="ECO:0000313" key="1">
    <source>
        <dbReference type="EMBL" id="MBW8271011.1"/>
    </source>
</evidence>
<proteinExistence type="predicted"/>
<accession>A0ABS7F858</accession>
<protein>
    <submittedName>
        <fullName evidence="1">Uncharacterized protein</fullName>
    </submittedName>
</protein>
<name>A0ABS7F858_9PROT</name>
<sequence length="69" mass="7325">MGKDEATEREAEALARAAGLARAWEEHREAVLEAVAAARGLRTGFARPADPTAEPLPAYRVPAAQEAGR</sequence>
<dbReference type="EMBL" id="JAHZUY010000064">
    <property type="protein sequence ID" value="MBW8271011.1"/>
    <property type="molecule type" value="Genomic_DNA"/>
</dbReference>
<keyword evidence="2" id="KW-1185">Reference proteome</keyword>
<comment type="caution">
    <text evidence="1">The sequence shown here is derived from an EMBL/GenBank/DDBJ whole genome shotgun (WGS) entry which is preliminary data.</text>
</comment>
<organism evidence="1 2">
    <name type="scientific">Caldovatus aquaticus</name>
    <dbReference type="NCBI Taxonomy" id="2865671"/>
    <lineage>
        <taxon>Bacteria</taxon>
        <taxon>Pseudomonadati</taxon>
        <taxon>Pseudomonadota</taxon>
        <taxon>Alphaproteobacteria</taxon>
        <taxon>Acetobacterales</taxon>
        <taxon>Roseomonadaceae</taxon>
        <taxon>Caldovatus</taxon>
    </lineage>
</organism>
<reference evidence="1 2" key="1">
    <citation type="submission" date="2021-08" db="EMBL/GenBank/DDBJ databases">
        <title>Caldovatus sediminis gen. nov., sp. nov., a moderately thermophilic bacterium isolated from a hot spring.</title>
        <authorList>
            <person name="Hu C.-J."/>
            <person name="Li W.-J."/>
            <person name="Xian W.-D."/>
        </authorList>
    </citation>
    <scope>NUCLEOTIDE SEQUENCE [LARGE SCALE GENOMIC DNA]</scope>
    <source>
        <strain evidence="1 2">SYSU G05006</strain>
    </source>
</reference>
<gene>
    <name evidence="1" type="ORF">K1J50_16120</name>
</gene>
<evidence type="ECO:0000313" key="2">
    <source>
        <dbReference type="Proteomes" id="UP001519924"/>
    </source>
</evidence>
<dbReference type="Proteomes" id="UP001519924">
    <property type="component" value="Unassembled WGS sequence"/>
</dbReference>
<dbReference type="RefSeq" id="WP_220118792.1">
    <property type="nucleotide sequence ID" value="NZ_JAHZUY010000064.1"/>
</dbReference>